<protein>
    <recommendedName>
        <fullName evidence="8">Dolichyl-diphosphooligosaccharide--protein glycosyltransferase subunit WBP1</fullName>
        <shortName evidence="8">Oligosaccharyl transferase subunit WBP1</shortName>
    </recommendedName>
</protein>
<dbReference type="GO" id="GO:0004576">
    <property type="term" value="F:oligosaccharyl transferase activity"/>
    <property type="evidence" value="ECO:0007669"/>
    <property type="project" value="EnsemblFungi"/>
</dbReference>
<evidence type="ECO:0000259" key="10">
    <source>
        <dbReference type="Pfam" id="PF23358"/>
    </source>
</evidence>
<dbReference type="OrthoDB" id="29105at2759"/>
<keyword evidence="5 8" id="KW-0256">Endoplasmic reticulum</keyword>
<evidence type="ECO:0000256" key="6">
    <source>
        <dbReference type="ARBA" id="ARBA00022989"/>
    </source>
</evidence>
<comment type="function">
    <text evidence="8">Subunit of the oligosaccharyl transferase (OST) complex that catalyzes the initial transfer of a defined glycan (Glc(3)Man(9)GlcNAc(2) in eukaryotes) from the lipid carrier dolichol-pyrophosphate to an asparagine residue within an Asn-X-Ser/Thr consensus motif in nascent polypeptide chains, the first step in protein N-glycosylation. N-glycosylation occurs cotranslationally and the complex associates with the Sec61 complex at the channel-forming translocon complex that mediates protein translocation across the endoplasmic reticulum (ER).</text>
</comment>
<evidence type="ECO:0000313" key="12">
    <source>
        <dbReference type="Proteomes" id="UP000000591"/>
    </source>
</evidence>
<dbReference type="PANTHER" id="PTHR10830">
    <property type="entry name" value="DOLICHYL-DIPHOSPHOOLIGOSACCHARIDE--PROTEIN GLYCOSYLTRANSFERASE 48 KDA SUBUNIT"/>
    <property type="match status" value="1"/>
</dbReference>
<dbReference type="AlphaFoldDB" id="Q75AC0"/>
<evidence type="ECO:0000256" key="1">
    <source>
        <dbReference type="ARBA" id="ARBA00004479"/>
    </source>
</evidence>
<keyword evidence="7 8" id="KW-0472">Membrane</keyword>
<evidence type="ECO:0000256" key="7">
    <source>
        <dbReference type="ARBA" id="ARBA00023136"/>
    </source>
</evidence>
<comment type="pathway">
    <text evidence="2 8">Protein modification; protein glycosylation.</text>
</comment>
<reference evidence="12" key="2">
    <citation type="journal article" date="2013" name="G3 (Bethesda)">
        <title>Genomes of Ashbya fungi isolated from insects reveal four mating-type loci, numerous translocations, lack of transposons, and distinct gene duplications.</title>
        <authorList>
            <person name="Dietrich F.S."/>
            <person name="Voegeli S."/>
            <person name="Kuo S."/>
            <person name="Philippsen P."/>
        </authorList>
    </citation>
    <scope>GENOME REANNOTATION</scope>
    <source>
        <strain evidence="12">ATCC 10895 / CBS 109.51 / FGSC 9923 / NRRL Y-1056</strain>
    </source>
</reference>
<dbReference type="UniPathway" id="UPA00378"/>
<keyword evidence="6 8" id="KW-1133">Transmembrane helix</keyword>
<organism evidence="11 12">
    <name type="scientific">Eremothecium gossypii (strain ATCC 10895 / CBS 109.51 / FGSC 9923 / NRRL Y-1056)</name>
    <name type="common">Yeast</name>
    <name type="synonym">Ashbya gossypii</name>
    <dbReference type="NCBI Taxonomy" id="284811"/>
    <lineage>
        <taxon>Eukaryota</taxon>
        <taxon>Fungi</taxon>
        <taxon>Dikarya</taxon>
        <taxon>Ascomycota</taxon>
        <taxon>Saccharomycotina</taxon>
        <taxon>Saccharomycetes</taxon>
        <taxon>Saccharomycetales</taxon>
        <taxon>Saccharomycetaceae</taxon>
        <taxon>Eremothecium</taxon>
    </lineage>
</organism>
<dbReference type="Pfam" id="PF23358">
    <property type="entry name" value="OST48_MD"/>
    <property type="match status" value="1"/>
</dbReference>
<evidence type="ECO:0000256" key="4">
    <source>
        <dbReference type="ARBA" id="ARBA00022692"/>
    </source>
</evidence>
<evidence type="ECO:0000256" key="2">
    <source>
        <dbReference type="ARBA" id="ARBA00004922"/>
    </source>
</evidence>
<feature type="signal peptide" evidence="8">
    <location>
        <begin position="1"/>
        <end position="18"/>
    </location>
</feature>
<dbReference type="Proteomes" id="UP000000591">
    <property type="component" value="Chromosome IV"/>
</dbReference>
<keyword evidence="8" id="KW-0732">Signal</keyword>
<evidence type="ECO:0000256" key="5">
    <source>
        <dbReference type="ARBA" id="ARBA00022824"/>
    </source>
</evidence>
<keyword evidence="12" id="KW-1185">Reference proteome</keyword>
<reference evidence="11 12" key="1">
    <citation type="journal article" date="2004" name="Science">
        <title>The Ashbya gossypii genome as a tool for mapping the ancient Saccharomyces cerevisiae genome.</title>
        <authorList>
            <person name="Dietrich F.S."/>
            <person name="Voegeli S."/>
            <person name="Brachat S."/>
            <person name="Lerch A."/>
            <person name="Gates K."/>
            <person name="Steiner S."/>
            <person name="Mohr C."/>
            <person name="Pohlmann R."/>
            <person name="Luedi P."/>
            <person name="Choi S."/>
            <person name="Wing R.A."/>
            <person name="Flavier A."/>
            <person name="Gaffney T.D."/>
            <person name="Philippsen P."/>
        </authorList>
    </citation>
    <scope>NUCLEOTIDE SEQUENCE [LARGE SCALE GENOMIC DNA]</scope>
    <source>
        <strain evidence="12">ATCC 10895 / CBS 109.51 / FGSC 9923 / NRRL Y-1056</strain>
    </source>
</reference>
<comment type="subcellular location">
    <subcellularLocation>
        <location evidence="8">Endoplasmic reticulum membrane</location>
        <topology evidence="8">Single-pass type I membrane protein</topology>
    </subcellularLocation>
    <subcellularLocation>
        <location evidence="1">Membrane</location>
        <topology evidence="1">Single-pass type I membrane protein</topology>
    </subcellularLocation>
</comment>
<dbReference type="GO" id="GO:0005635">
    <property type="term" value="C:nuclear envelope"/>
    <property type="evidence" value="ECO:0007669"/>
    <property type="project" value="EnsemblFungi"/>
</dbReference>
<dbReference type="InterPro" id="IPR005013">
    <property type="entry name" value="DDOST_48_kDa_subunit"/>
</dbReference>
<dbReference type="GO" id="GO:0008250">
    <property type="term" value="C:oligosaccharyltransferase complex"/>
    <property type="evidence" value="ECO:0000318"/>
    <property type="project" value="GO_Central"/>
</dbReference>
<keyword evidence="4 8" id="KW-0812">Transmembrane</keyword>
<feature type="domain" description="OST48 middle" evidence="10">
    <location>
        <begin position="274"/>
        <end position="414"/>
    </location>
</feature>
<comment type="subunit">
    <text evidence="8">Component of the oligosaccharyltransferase (OST) complex.</text>
</comment>
<dbReference type="RefSeq" id="NP_984094.2">
    <property type="nucleotide sequence ID" value="NM_209447.2"/>
</dbReference>
<feature type="chain" id="PRO_5005144190" description="Dolichyl-diphosphooligosaccharide--protein glycosyltransferase subunit WBP1" evidence="8">
    <location>
        <begin position="19"/>
        <end position="427"/>
    </location>
</feature>
<dbReference type="FunCoup" id="Q75AC0">
    <property type="interactions" value="1083"/>
</dbReference>
<dbReference type="InParanoid" id="Q75AC0"/>
<dbReference type="InterPro" id="IPR029062">
    <property type="entry name" value="Class_I_gatase-like"/>
</dbReference>
<dbReference type="HOGENOM" id="CLU_031804_1_1_1"/>
<dbReference type="InterPro" id="IPR055459">
    <property type="entry name" value="OST48_MD"/>
</dbReference>
<name>Q75AC0_EREGS</name>
<evidence type="ECO:0000256" key="8">
    <source>
        <dbReference type="RuleBase" id="RU361142"/>
    </source>
</evidence>
<dbReference type="OMA" id="AHDEYPR"/>
<comment type="similarity">
    <text evidence="3 8">Belongs to the DDOST 48 kDa subunit family.</text>
</comment>
<evidence type="ECO:0000256" key="3">
    <source>
        <dbReference type="ARBA" id="ARBA00008743"/>
    </source>
</evidence>
<dbReference type="GO" id="GO:0018279">
    <property type="term" value="P:protein N-linked glycosylation via asparagine"/>
    <property type="evidence" value="ECO:0000318"/>
    <property type="project" value="GO_Central"/>
</dbReference>
<dbReference type="eggNOG" id="KOG2754">
    <property type="taxonomic scope" value="Eukaryota"/>
</dbReference>
<proteinExistence type="inferred from homology"/>
<accession>Q75AC0</accession>
<dbReference type="SUPFAM" id="SSF52317">
    <property type="entry name" value="Class I glutamine amidotransferase-like"/>
    <property type="match status" value="1"/>
</dbReference>
<dbReference type="STRING" id="284811.Q75AC0"/>
<dbReference type="InterPro" id="IPR055457">
    <property type="entry name" value="OST48_N"/>
</dbReference>
<evidence type="ECO:0000313" key="11">
    <source>
        <dbReference type="EMBL" id="AAS51918.2"/>
    </source>
</evidence>
<sequence>MLERVLLGLLYVVSMAAAISVHGMKTLLIYDSRITDLGQYQNFLGMLRERQYQVEEVSVDGTASSISLYDGDVRLYDNLILFPIKSRTISKDINVKSLLQFFEEGGSVLAVTSPNGVTESARVYLEQMKIHVSPRDYKLVDYFHDGPIDVLPVNTSTVRNKHIFSSDSVSELTYSGSSALLRNDGLVIPVLPAPRTSLSKNKKGEQWTAGSQGYLVASVQNLNNARTSWVGSDSFFNDGNWQKNGAFVEELIKWTFGEKAVIKSTGFTHKHSNGLTFDQLPYKIKDNIFYEIGFSEWNGSKWVPFHADDIQFELRMLDPYYRLTLEPSRVSVDSQYYSTGNFALPDHHGVYTFVTQYMNSGLSFVIQKDVKPIRHLANDEYPRSYEITNSWVFLCSISAVIALFVAFVAIYLFTPVVPSVSPEKKKS</sequence>
<dbReference type="PANTHER" id="PTHR10830:SF0">
    <property type="entry name" value="DOLICHYL-DIPHOSPHOOLIGOSACCHARIDE--PROTEIN GLYCOSYLTRANSFERASE 48 KDA SUBUNIT"/>
    <property type="match status" value="1"/>
</dbReference>
<dbReference type="EMBL" id="AE016817">
    <property type="protein sequence ID" value="AAS51918.2"/>
    <property type="molecule type" value="Genomic_DNA"/>
</dbReference>
<feature type="transmembrane region" description="Helical" evidence="8">
    <location>
        <begin position="391"/>
        <end position="417"/>
    </location>
</feature>
<dbReference type="Pfam" id="PF03345">
    <property type="entry name" value="OST48_N"/>
    <property type="match status" value="1"/>
</dbReference>
<feature type="domain" description="OST48 N-terminal" evidence="9">
    <location>
        <begin position="25"/>
        <end position="255"/>
    </location>
</feature>
<evidence type="ECO:0000259" key="9">
    <source>
        <dbReference type="Pfam" id="PF03345"/>
    </source>
</evidence>
<dbReference type="GeneID" id="4620242"/>
<gene>
    <name evidence="11" type="ORF">AGOS_ADL003C</name>
</gene>
<dbReference type="KEGG" id="ago:AGOS_ADL003C"/>